<feature type="transmembrane region" description="Helical" evidence="1">
    <location>
        <begin position="28"/>
        <end position="46"/>
    </location>
</feature>
<comment type="caution">
    <text evidence="2">The sequence shown here is derived from an EMBL/GenBank/DDBJ whole genome shotgun (WGS) entry which is preliminary data.</text>
</comment>
<evidence type="ECO:0000313" key="3">
    <source>
        <dbReference type="Proteomes" id="UP000178374"/>
    </source>
</evidence>
<keyword evidence="1" id="KW-1133">Transmembrane helix</keyword>
<sequence length="87" mass="10371">MRKMRTLMILGIWVAVLPYLGFPTSWKTVFFTLSGFGLMYFSYMMYKESKMKETEEIKTFDNFSENHNFSENKATTEECIKPKEEKI</sequence>
<feature type="transmembrane region" description="Helical" evidence="1">
    <location>
        <begin position="7"/>
        <end position="22"/>
    </location>
</feature>
<evidence type="ECO:0008006" key="4">
    <source>
        <dbReference type="Google" id="ProtNLM"/>
    </source>
</evidence>
<protein>
    <recommendedName>
        <fullName evidence="4">YiaAB two helix domain-containing protein</fullName>
    </recommendedName>
</protein>
<organism evidence="2 3">
    <name type="scientific">Candidatus Nomurabacteria bacterium RIFCSPHIGHO2_02_FULL_37_13</name>
    <dbReference type="NCBI Taxonomy" id="1801750"/>
    <lineage>
        <taxon>Bacteria</taxon>
        <taxon>Candidatus Nomuraibacteriota</taxon>
    </lineage>
</organism>
<dbReference type="AlphaFoldDB" id="A0A1F6W772"/>
<evidence type="ECO:0000256" key="1">
    <source>
        <dbReference type="SAM" id="Phobius"/>
    </source>
</evidence>
<evidence type="ECO:0000313" key="2">
    <source>
        <dbReference type="EMBL" id="OGI77652.1"/>
    </source>
</evidence>
<dbReference type="Proteomes" id="UP000178374">
    <property type="component" value="Unassembled WGS sequence"/>
</dbReference>
<reference evidence="2 3" key="1">
    <citation type="journal article" date="2016" name="Nat. Commun.">
        <title>Thousands of microbial genomes shed light on interconnected biogeochemical processes in an aquifer system.</title>
        <authorList>
            <person name="Anantharaman K."/>
            <person name="Brown C.T."/>
            <person name="Hug L.A."/>
            <person name="Sharon I."/>
            <person name="Castelle C.J."/>
            <person name="Probst A.J."/>
            <person name="Thomas B.C."/>
            <person name="Singh A."/>
            <person name="Wilkins M.J."/>
            <person name="Karaoz U."/>
            <person name="Brodie E.L."/>
            <person name="Williams K.H."/>
            <person name="Hubbard S.S."/>
            <person name="Banfield J.F."/>
        </authorList>
    </citation>
    <scope>NUCLEOTIDE SEQUENCE [LARGE SCALE GENOMIC DNA]</scope>
</reference>
<keyword evidence="1" id="KW-0472">Membrane</keyword>
<gene>
    <name evidence="2" type="ORF">A3B85_02770</name>
</gene>
<accession>A0A1F6W772</accession>
<dbReference type="STRING" id="1801750.A3B85_02770"/>
<name>A0A1F6W772_9BACT</name>
<dbReference type="EMBL" id="MFUA01000004">
    <property type="protein sequence ID" value="OGI77652.1"/>
    <property type="molecule type" value="Genomic_DNA"/>
</dbReference>
<keyword evidence="1" id="KW-0812">Transmembrane</keyword>
<proteinExistence type="predicted"/>